<sequence>MIHSRDHEAEELSDNRKALRKSIRDRRIALQVSGPEPKGARRAGYESQHYYISTHDDPGFGISPKHNGTILPNGHRTIRGFFALDKNENYESTPNPSDRPTREFTIPDEFDADFDTPEIVFIPPRGFEKRRISPEHQEGRHNQIEAHRKVCRNLANVSIEDTATAVILITQEGHVLTPELHMYAPKLKYHNFRYEMRVAIWNGTETIIPVAMR</sequence>
<protein>
    <submittedName>
        <fullName evidence="1">Uncharacterized protein</fullName>
    </submittedName>
</protein>
<accession>U4L4L4</accession>
<keyword evidence="2" id="KW-1185">Reference proteome</keyword>
<dbReference type="Proteomes" id="UP000018144">
    <property type="component" value="Unassembled WGS sequence"/>
</dbReference>
<dbReference type="EMBL" id="HF935614">
    <property type="protein sequence ID" value="CCX11409.1"/>
    <property type="molecule type" value="Genomic_DNA"/>
</dbReference>
<evidence type="ECO:0000313" key="2">
    <source>
        <dbReference type="Proteomes" id="UP000018144"/>
    </source>
</evidence>
<evidence type="ECO:0000313" key="1">
    <source>
        <dbReference type="EMBL" id="CCX11409.1"/>
    </source>
</evidence>
<organism evidence="1 2">
    <name type="scientific">Pyronema omphalodes (strain CBS 100304)</name>
    <name type="common">Pyronema confluens</name>
    <dbReference type="NCBI Taxonomy" id="1076935"/>
    <lineage>
        <taxon>Eukaryota</taxon>
        <taxon>Fungi</taxon>
        <taxon>Dikarya</taxon>
        <taxon>Ascomycota</taxon>
        <taxon>Pezizomycotina</taxon>
        <taxon>Pezizomycetes</taxon>
        <taxon>Pezizales</taxon>
        <taxon>Pyronemataceae</taxon>
        <taxon>Pyronema</taxon>
    </lineage>
</organism>
<name>U4L4L4_PYROM</name>
<proteinExistence type="predicted"/>
<dbReference type="AlphaFoldDB" id="U4L4L4"/>
<gene>
    <name evidence="1" type="ORF">PCON_11003</name>
</gene>
<reference evidence="1 2" key="1">
    <citation type="journal article" date="2013" name="PLoS Genet.">
        <title>The genome and development-dependent transcriptomes of Pyronema confluens: a window into fungal evolution.</title>
        <authorList>
            <person name="Traeger S."/>
            <person name="Altegoer F."/>
            <person name="Freitag M."/>
            <person name="Gabaldon T."/>
            <person name="Kempken F."/>
            <person name="Kumar A."/>
            <person name="Marcet-Houben M."/>
            <person name="Poggeler S."/>
            <person name="Stajich J.E."/>
            <person name="Nowrousian M."/>
        </authorList>
    </citation>
    <scope>NUCLEOTIDE SEQUENCE [LARGE SCALE GENOMIC DNA]</scope>
    <source>
        <strain evidence="2">CBS 100304</strain>
        <tissue evidence="1">Vegetative mycelium</tissue>
    </source>
</reference>